<evidence type="ECO:0000256" key="2">
    <source>
        <dbReference type="ARBA" id="ARBA00022857"/>
    </source>
</evidence>
<evidence type="ECO:0000256" key="1">
    <source>
        <dbReference type="ARBA" id="ARBA00006484"/>
    </source>
</evidence>
<accession>A0A0F7TMD4</accession>
<dbReference type="CDD" id="cd05233">
    <property type="entry name" value="SDR_c"/>
    <property type="match status" value="1"/>
</dbReference>
<name>A0A0F7TMD4_PENBI</name>
<sequence length="261" mass="27421">MSEGILAGKTCLVTGGAGGLGKAIATHFLSAGANVVICDINEERLQEASAELSSKGPLRAIKSDITKVDEVQSLFDELIREFGKIDVLVNNAGIMDHFAPVGDLDVALWERVMALNLTAPMILSKLAVSNMLEQPKPDGRIINIVSVAGRAGWAAGAAYTASKHGLVGLTKNTAAYYGNKGIRCNAMMMGAMNTNIADVFKTGMHMEGYQKMNSVYESIQAPACDLDEVAGFCVNLTYGPGSSIINGACIAVDNGWTCVVG</sequence>
<dbReference type="PANTHER" id="PTHR24321:SF8">
    <property type="entry name" value="ESTRADIOL 17-BETA-DEHYDROGENASE 8-RELATED"/>
    <property type="match status" value="1"/>
</dbReference>
<dbReference type="STRING" id="104259.A0A0F7TMD4"/>
<evidence type="ECO:0000256" key="4">
    <source>
        <dbReference type="RuleBase" id="RU000363"/>
    </source>
</evidence>
<dbReference type="GO" id="GO:0016491">
    <property type="term" value="F:oxidoreductase activity"/>
    <property type="evidence" value="ECO:0007669"/>
    <property type="project" value="UniProtKB-KW"/>
</dbReference>
<evidence type="ECO:0000256" key="3">
    <source>
        <dbReference type="ARBA" id="ARBA00023002"/>
    </source>
</evidence>
<gene>
    <name evidence="5" type="ORF">PMG11_02767</name>
</gene>
<protein>
    <submittedName>
        <fullName evidence="5">Uncharacterized protein</fullName>
    </submittedName>
</protein>
<dbReference type="InterPro" id="IPR002347">
    <property type="entry name" value="SDR_fam"/>
</dbReference>
<keyword evidence="2" id="KW-0521">NADP</keyword>
<proteinExistence type="inferred from homology"/>
<dbReference type="PROSITE" id="PS00061">
    <property type="entry name" value="ADH_SHORT"/>
    <property type="match status" value="1"/>
</dbReference>
<keyword evidence="6" id="KW-1185">Reference proteome</keyword>
<dbReference type="SUPFAM" id="SSF51735">
    <property type="entry name" value="NAD(P)-binding Rossmann-fold domains"/>
    <property type="match status" value="1"/>
</dbReference>
<dbReference type="PRINTS" id="PR00081">
    <property type="entry name" value="GDHRDH"/>
</dbReference>
<organism evidence="5 6">
    <name type="scientific">Penicillium brasilianum</name>
    <dbReference type="NCBI Taxonomy" id="104259"/>
    <lineage>
        <taxon>Eukaryota</taxon>
        <taxon>Fungi</taxon>
        <taxon>Dikarya</taxon>
        <taxon>Ascomycota</taxon>
        <taxon>Pezizomycotina</taxon>
        <taxon>Eurotiomycetes</taxon>
        <taxon>Eurotiomycetidae</taxon>
        <taxon>Eurotiales</taxon>
        <taxon>Aspergillaceae</taxon>
        <taxon>Penicillium</taxon>
    </lineage>
</organism>
<dbReference type="Gene3D" id="3.40.50.720">
    <property type="entry name" value="NAD(P)-binding Rossmann-like Domain"/>
    <property type="match status" value="1"/>
</dbReference>
<dbReference type="EMBL" id="CDHK01000002">
    <property type="protein sequence ID" value="CEJ56565.1"/>
    <property type="molecule type" value="Genomic_DNA"/>
</dbReference>
<evidence type="ECO:0000313" key="6">
    <source>
        <dbReference type="Proteomes" id="UP000042958"/>
    </source>
</evidence>
<dbReference type="Pfam" id="PF00106">
    <property type="entry name" value="adh_short"/>
    <property type="match status" value="1"/>
</dbReference>
<comment type="similarity">
    <text evidence="1 4">Belongs to the short-chain dehydrogenases/reductases (SDR) family.</text>
</comment>
<dbReference type="OrthoDB" id="37659at2759"/>
<reference evidence="6" key="1">
    <citation type="journal article" date="2015" name="Genome Announc.">
        <title>Draft genome sequence of the fungus Penicillium brasilianum MG11.</title>
        <authorList>
            <person name="Horn F."/>
            <person name="Linde J."/>
            <person name="Mattern D.J."/>
            <person name="Walther G."/>
            <person name="Guthke R."/>
            <person name="Brakhage A.A."/>
            <person name="Valiante V."/>
        </authorList>
    </citation>
    <scope>NUCLEOTIDE SEQUENCE [LARGE SCALE GENOMIC DNA]</scope>
    <source>
        <strain evidence="6">MG11</strain>
    </source>
</reference>
<dbReference type="AlphaFoldDB" id="A0A0F7TMD4"/>
<evidence type="ECO:0000313" key="5">
    <source>
        <dbReference type="EMBL" id="CEJ56565.1"/>
    </source>
</evidence>
<dbReference type="InterPro" id="IPR020904">
    <property type="entry name" value="Sc_DH/Rdtase_CS"/>
</dbReference>
<dbReference type="PRINTS" id="PR00080">
    <property type="entry name" value="SDRFAMILY"/>
</dbReference>
<dbReference type="FunFam" id="3.40.50.720:FF:000084">
    <property type="entry name" value="Short-chain dehydrogenase reductase"/>
    <property type="match status" value="1"/>
</dbReference>
<keyword evidence="3" id="KW-0560">Oxidoreductase</keyword>
<dbReference type="Proteomes" id="UP000042958">
    <property type="component" value="Unassembled WGS sequence"/>
</dbReference>
<dbReference type="PANTHER" id="PTHR24321">
    <property type="entry name" value="DEHYDROGENASES, SHORT CHAIN"/>
    <property type="match status" value="1"/>
</dbReference>
<dbReference type="InterPro" id="IPR036291">
    <property type="entry name" value="NAD(P)-bd_dom_sf"/>
</dbReference>